<proteinExistence type="inferred from homology"/>
<comment type="caution">
    <text evidence="6">The sequence shown here is derived from an EMBL/GenBank/DDBJ whole genome shotgun (WGS) entry which is preliminary data.</text>
</comment>
<gene>
    <name evidence="6" type="ORF">LTR25_004433</name>
</gene>
<evidence type="ECO:0000313" key="7">
    <source>
        <dbReference type="Proteomes" id="UP001345827"/>
    </source>
</evidence>
<name>A0AAV9QCL5_9PEZI</name>
<evidence type="ECO:0000256" key="2">
    <source>
        <dbReference type="ARBA" id="ARBA00005085"/>
    </source>
</evidence>
<dbReference type="GO" id="GO:0009249">
    <property type="term" value="P:protein lipoylation"/>
    <property type="evidence" value="ECO:0007669"/>
    <property type="project" value="InterPro"/>
</dbReference>
<dbReference type="EMBL" id="JAXLQG010000006">
    <property type="protein sequence ID" value="KAK5538889.1"/>
    <property type="molecule type" value="Genomic_DNA"/>
</dbReference>
<evidence type="ECO:0000259" key="5">
    <source>
        <dbReference type="PROSITE" id="PS51733"/>
    </source>
</evidence>
<dbReference type="CDD" id="cd16443">
    <property type="entry name" value="LplA"/>
    <property type="match status" value="1"/>
</dbReference>
<evidence type="ECO:0000256" key="3">
    <source>
        <dbReference type="ARBA" id="ARBA00008242"/>
    </source>
</evidence>
<evidence type="ECO:0000313" key="6">
    <source>
        <dbReference type="EMBL" id="KAK5538889.1"/>
    </source>
</evidence>
<evidence type="ECO:0000256" key="1">
    <source>
        <dbReference type="ARBA" id="ARBA00003253"/>
    </source>
</evidence>
<reference evidence="6 7" key="1">
    <citation type="submission" date="2023-06" db="EMBL/GenBank/DDBJ databases">
        <title>Black Yeasts Isolated from many extreme environments.</title>
        <authorList>
            <person name="Coleine C."/>
            <person name="Stajich J.E."/>
            <person name="Selbmann L."/>
        </authorList>
    </citation>
    <scope>NUCLEOTIDE SEQUENCE [LARGE SCALE GENOMIC DNA]</scope>
    <source>
        <strain evidence="6 7">CCFEE 5887</strain>
    </source>
</reference>
<dbReference type="PANTHER" id="PTHR12561">
    <property type="entry name" value="LIPOATE-PROTEIN LIGASE"/>
    <property type="match status" value="1"/>
</dbReference>
<accession>A0AAV9QCL5</accession>
<dbReference type="InterPro" id="IPR004143">
    <property type="entry name" value="BPL_LPL_catalytic"/>
</dbReference>
<comment type="function">
    <text evidence="1">Catalyzes both the ATP-dependent activation of exogenously supplied lipoate to lipoyl-AMP and the transfer of the activated lipoyl onto the lipoyl domains of lipoate-dependent enzymes.</text>
</comment>
<dbReference type="GO" id="GO:0017118">
    <property type="term" value="F:lipoyltransferase activity"/>
    <property type="evidence" value="ECO:0007669"/>
    <property type="project" value="TreeGrafter"/>
</dbReference>
<dbReference type="Pfam" id="PF21948">
    <property type="entry name" value="LplA-B_cat"/>
    <property type="match status" value="1"/>
</dbReference>
<comment type="similarity">
    <text evidence="3">Belongs to the LplA family.</text>
</comment>
<dbReference type="InterPro" id="IPR045864">
    <property type="entry name" value="aa-tRNA-synth_II/BPL/LPL"/>
</dbReference>
<sequence>MSMHSAYLPQSAYLPRPITGQSRYSVVNLVILHFAKPMRTTWPPALTRLTCISHSSHTTLPHSAPILAGHCQAARRLTTSSIRSWSLEDLPRVSQETNPLIFHLTSDNPYYNLSIEHYLLTHSHPDTRILLFYTNRPCVVIGRNQNPWLETDLKRLQQGLPPEDGRVPQTADKNYGPIHKTQLRKNGRAVPIDLVRRRSGGGTVFHDSGNLNYSVIIPNSKSFKRSTHADMVVRALSSASSRYQFADIRVNDRNDIVMRRETESQWLKVSGSAYKLTRGRALHHGTLLYSSPYLDKISELLRSPGRDFIEAKGVESVRSPVGNLVWTPDPRKRAEVKTGITQSIVREFWRMYGGDQERRAGVNEVTLGSEECAEDTSPEIASGVKELMSNAWRFEQTPRFDFASGTVDGKAVGFQANRGVLEHLSLKSVSGGSVERAKSDFKEEIKLHDVKSWKGLITGGNTNTNTQEQAGQIVPEASALARNSASSGGGGDVPDALVKRIEAVFPRSNV</sequence>
<keyword evidence="7" id="KW-1185">Reference proteome</keyword>
<dbReference type="Gene3D" id="3.30.930.10">
    <property type="entry name" value="Bira Bifunctional Protein, Domain 2"/>
    <property type="match status" value="1"/>
</dbReference>
<dbReference type="PANTHER" id="PTHR12561:SF3">
    <property type="entry name" value="LIPOYLTRANSFERASE 1, MITOCHONDRIAL"/>
    <property type="match status" value="1"/>
</dbReference>
<dbReference type="InterPro" id="IPR004562">
    <property type="entry name" value="LipoylTrfase_LipoateP_Ligase"/>
</dbReference>
<protein>
    <recommendedName>
        <fullName evidence="4">Putative lipoate-protein ligase A</fullName>
    </recommendedName>
</protein>
<organism evidence="6 7">
    <name type="scientific">Vermiconidia calcicola</name>
    <dbReference type="NCBI Taxonomy" id="1690605"/>
    <lineage>
        <taxon>Eukaryota</taxon>
        <taxon>Fungi</taxon>
        <taxon>Dikarya</taxon>
        <taxon>Ascomycota</taxon>
        <taxon>Pezizomycotina</taxon>
        <taxon>Dothideomycetes</taxon>
        <taxon>Dothideomycetidae</taxon>
        <taxon>Mycosphaerellales</taxon>
        <taxon>Extremaceae</taxon>
        <taxon>Vermiconidia</taxon>
    </lineage>
</organism>
<comment type="pathway">
    <text evidence="2">Protein modification; protein lipoylation via exogenous pathway; protein N(6)-(lipoyl)lysine from lipoate: step 2/2.</text>
</comment>
<dbReference type="PROSITE" id="PS51733">
    <property type="entry name" value="BPL_LPL_CATALYTIC"/>
    <property type="match status" value="1"/>
</dbReference>
<evidence type="ECO:0000256" key="4">
    <source>
        <dbReference type="ARBA" id="ARBA00015925"/>
    </source>
</evidence>
<dbReference type="GO" id="GO:0005739">
    <property type="term" value="C:mitochondrion"/>
    <property type="evidence" value="ECO:0007669"/>
    <property type="project" value="TreeGrafter"/>
</dbReference>
<feature type="domain" description="BPL/LPL catalytic" evidence="5">
    <location>
        <begin position="124"/>
        <end position="352"/>
    </location>
</feature>
<dbReference type="SUPFAM" id="SSF55681">
    <property type="entry name" value="Class II aaRS and biotin synthetases"/>
    <property type="match status" value="1"/>
</dbReference>
<dbReference type="Proteomes" id="UP001345827">
    <property type="component" value="Unassembled WGS sequence"/>
</dbReference>
<dbReference type="AlphaFoldDB" id="A0AAV9QCL5"/>